<keyword evidence="2" id="KW-1185">Reference proteome</keyword>
<organism evidence="1 2">
    <name type="scientific">Metamycoplasma faucium</name>
    <dbReference type="NCBI Taxonomy" id="56142"/>
    <lineage>
        <taxon>Bacteria</taxon>
        <taxon>Bacillati</taxon>
        <taxon>Mycoplasmatota</taxon>
        <taxon>Mycoplasmoidales</taxon>
        <taxon>Metamycoplasmataceae</taxon>
        <taxon>Metamycoplasma</taxon>
    </lineage>
</organism>
<proteinExistence type="predicted"/>
<dbReference type="EMBL" id="CP088155">
    <property type="protein sequence ID" value="WYM97162.1"/>
    <property type="molecule type" value="Genomic_DNA"/>
</dbReference>
<dbReference type="Proteomes" id="UP001622612">
    <property type="component" value="Chromosome"/>
</dbReference>
<accession>A0ABZ2TL34</accession>
<evidence type="ECO:0000313" key="1">
    <source>
        <dbReference type="EMBL" id="WYM97162.1"/>
    </source>
</evidence>
<dbReference type="InterPro" id="IPR027417">
    <property type="entry name" value="P-loop_NTPase"/>
</dbReference>
<name>A0ABZ2TL34_9BACT</name>
<protein>
    <submittedName>
        <fullName evidence="1">Uncharacterized protein</fullName>
    </submittedName>
</protein>
<dbReference type="RefSeq" id="WP_405311450.1">
    <property type="nucleotide sequence ID" value="NZ_CP088155.1"/>
</dbReference>
<evidence type="ECO:0000313" key="2">
    <source>
        <dbReference type="Proteomes" id="UP001622612"/>
    </source>
</evidence>
<sequence>MKDKDNSLKKIKENDLLFRTDDEIKKFDPETEKKTILENSHISKIINRLKLTKEQINQGMNHFQKYYNYLQTHNNKEPNWKITLNEANQIDIDLSNDLQFKKSKYFDNFWLTNITPLDDDLEKYFSIPDLKKPRSILVEANQAILKFPKPLSQAIIDITYDSKNKKGILLIDDEFIHAKKIFKYLATLFGTNKSKTVSIIDLNDLNNFFYANMKIQNYINNDIINYLNDVDYLFLNRLGVGLKSEWFINTLINILLTREANNKITFISCPIDIFISKFNLINHYNDSINNSAIDKVEDLLKATIKRTTNKFVAKKS</sequence>
<reference evidence="1" key="1">
    <citation type="submission" date="2021-11" db="EMBL/GenBank/DDBJ databases">
        <title>The first genome sequence of unculturable Mycoplasma faucium obtained by de novo assembly of metagenomic reads.</title>
        <authorList>
            <person name="Sabat A.J."/>
            <person name="Bathoorn E."/>
            <person name="Akkerboom V."/>
            <person name="Friedrich A.W."/>
        </authorList>
    </citation>
    <scope>NUCLEOTIDE SEQUENCE [LARGE SCALE GENOMIC DNA]</scope>
    <source>
        <strain evidence="1">UMCG-MFM1</strain>
    </source>
</reference>
<dbReference type="Gene3D" id="3.40.50.300">
    <property type="entry name" value="P-loop containing nucleotide triphosphate hydrolases"/>
    <property type="match status" value="1"/>
</dbReference>
<gene>
    <name evidence="1" type="ORF">LQ356_03100</name>
</gene>